<evidence type="ECO:0000313" key="1">
    <source>
        <dbReference type="EMBL" id="EDR05880.1"/>
    </source>
</evidence>
<accession>B0DHR3</accession>
<dbReference type="RefSeq" id="XP_001883556.1">
    <property type="nucleotide sequence ID" value="XM_001883521.1"/>
</dbReference>
<gene>
    <name evidence="1" type="ORF">LACBIDRAFT_302483</name>
</gene>
<dbReference type="GeneID" id="6079052"/>
<sequence length="83" mass="9329">MSSSSTTDLTATCSLSHLLVLSEGIFKISTRQRNTSVGCQLRKSLSGPFFHLPFLQEWNIVAKPHERLEPTHNSSYSDLWPLP</sequence>
<proteinExistence type="predicted"/>
<dbReference type="InParanoid" id="B0DHR3"/>
<dbReference type="AlphaFoldDB" id="B0DHR3"/>
<protein>
    <submittedName>
        <fullName evidence="1">Predicted protein</fullName>
    </submittedName>
</protein>
<name>B0DHR3_LACBS</name>
<organism evidence="2">
    <name type="scientific">Laccaria bicolor (strain S238N-H82 / ATCC MYA-4686)</name>
    <name type="common">Bicoloured deceiver</name>
    <name type="synonym">Laccaria laccata var. bicolor</name>
    <dbReference type="NCBI Taxonomy" id="486041"/>
    <lineage>
        <taxon>Eukaryota</taxon>
        <taxon>Fungi</taxon>
        <taxon>Dikarya</taxon>
        <taxon>Basidiomycota</taxon>
        <taxon>Agaricomycotina</taxon>
        <taxon>Agaricomycetes</taxon>
        <taxon>Agaricomycetidae</taxon>
        <taxon>Agaricales</taxon>
        <taxon>Agaricineae</taxon>
        <taxon>Hydnangiaceae</taxon>
        <taxon>Laccaria</taxon>
    </lineage>
</organism>
<dbReference type="Proteomes" id="UP000001194">
    <property type="component" value="Unassembled WGS sequence"/>
</dbReference>
<dbReference type="HOGENOM" id="CLU_2542952_0_0_1"/>
<keyword evidence="2" id="KW-1185">Reference proteome</keyword>
<dbReference type="EMBL" id="DS547111">
    <property type="protein sequence ID" value="EDR05880.1"/>
    <property type="molecule type" value="Genomic_DNA"/>
</dbReference>
<reference evidence="1 2" key="1">
    <citation type="journal article" date="2008" name="Nature">
        <title>The genome of Laccaria bicolor provides insights into mycorrhizal symbiosis.</title>
        <authorList>
            <person name="Martin F."/>
            <person name="Aerts A."/>
            <person name="Ahren D."/>
            <person name="Brun A."/>
            <person name="Danchin E.G.J."/>
            <person name="Duchaussoy F."/>
            <person name="Gibon J."/>
            <person name="Kohler A."/>
            <person name="Lindquist E."/>
            <person name="Pereda V."/>
            <person name="Salamov A."/>
            <person name="Shapiro H.J."/>
            <person name="Wuyts J."/>
            <person name="Blaudez D."/>
            <person name="Buee M."/>
            <person name="Brokstein P."/>
            <person name="Canbaeck B."/>
            <person name="Cohen D."/>
            <person name="Courty P.E."/>
            <person name="Coutinho P.M."/>
            <person name="Delaruelle C."/>
            <person name="Detter J.C."/>
            <person name="Deveau A."/>
            <person name="DiFazio S."/>
            <person name="Duplessis S."/>
            <person name="Fraissinet-Tachet L."/>
            <person name="Lucic E."/>
            <person name="Frey-Klett P."/>
            <person name="Fourrey C."/>
            <person name="Feussner I."/>
            <person name="Gay G."/>
            <person name="Grimwood J."/>
            <person name="Hoegger P.J."/>
            <person name="Jain P."/>
            <person name="Kilaru S."/>
            <person name="Labbe J."/>
            <person name="Lin Y.C."/>
            <person name="Legue V."/>
            <person name="Le Tacon F."/>
            <person name="Marmeisse R."/>
            <person name="Melayah D."/>
            <person name="Montanini B."/>
            <person name="Muratet M."/>
            <person name="Nehls U."/>
            <person name="Niculita-Hirzel H."/>
            <person name="Oudot-Le Secq M.P."/>
            <person name="Peter M."/>
            <person name="Quesneville H."/>
            <person name="Rajashekar B."/>
            <person name="Reich M."/>
            <person name="Rouhier N."/>
            <person name="Schmutz J."/>
            <person name="Yin T."/>
            <person name="Chalot M."/>
            <person name="Henrissat B."/>
            <person name="Kuees U."/>
            <person name="Lucas S."/>
            <person name="Van de Peer Y."/>
            <person name="Podila G.K."/>
            <person name="Polle A."/>
            <person name="Pukkila P.J."/>
            <person name="Richardson P.M."/>
            <person name="Rouze P."/>
            <person name="Sanders I.R."/>
            <person name="Stajich J.E."/>
            <person name="Tunlid A."/>
            <person name="Tuskan G."/>
            <person name="Grigoriev I.V."/>
        </authorList>
    </citation>
    <scope>NUCLEOTIDE SEQUENCE [LARGE SCALE GENOMIC DNA]</scope>
    <source>
        <strain evidence="2">S238N-H82 / ATCC MYA-4686</strain>
    </source>
</reference>
<evidence type="ECO:0000313" key="2">
    <source>
        <dbReference type="Proteomes" id="UP000001194"/>
    </source>
</evidence>
<dbReference type="KEGG" id="lbc:LACBIDRAFT_302483"/>